<dbReference type="EMBL" id="BTGU01005885">
    <property type="protein sequence ID" value="GMN31715.1"/>
    <property type="molecule type" value="Genomic_DNA"/>
</dbReference>
<evidence type="ECO:0000313" key="3">
    <source>
        <dbReference type="EMBL" id="GMN31715.1"/>
    </source>
</evidence>
<dbReference type="Proteomes" id="UP001187192">
    <property type="component" value="Unassembled WGS sequence"/>
</dbReference>
<accession>A0AA87ZFI2</accession>
<name>A0AA87ZFI2_FICCA</name>
<sequence>MEVARTTAKPAASTVIPVTRPTGSVETAQAIIRPSICQLRQDCKGRHKTCCLHDKTPETGKPVTSVIRPTARPAASTTMPTARPADAAARPVTSVLKPASSATRTAYFALKTASSAKTARAFARPLTCQLRQDCMAYHITCRLHGVVFAETTRLAASAGTRTVTKPTVSTVIPVAIPAGSAEPARAIVRPLACQLRLDYKGRHKTYRIHDKTPKTAKPVASTTRPTTRPAASTTMAAARLAGAAARPVISAPRPTGSATRTVYSALRTTSFAETTRAFARPPTRQLRQDCKARHKTRRLHDVVSAETTRLAASVGKSANRFFSSAN</sequence>
<feature type="compositionally biased region" description="Low complexity" evidence="1">
    <location>
        <begin position="218"/>
        <end position="231"/>
    </location>
</feature>
<dbReference type="AlphaFoldDB" id="A0AA87ZFI2"/>
<organism evidence="3 4">
    <name type="scientific">Ficus carica</name>
    <name type="common">Common fig</name>
    <dbReference type="NCBI Taxonomy" id="3494"/>
    <lineage>
        <taxon>Eukaryota</taxon>
        <taxon>Viridiplantae</taxon>
        <taxon>Streptophyta</taxon>
        <taxon>Embryophyta</taxon>
        <taxon>Tracheophyta</taxon>
        <taxon>Spermatophyta</taxon>
        <taxon>Magnoliopsida</taxon>
        <taxon>eudicotyledons</taxon>
        <taxon>Gunneridae</taxon>
        <taxon>Pentapetalae</taxon>
        <taxon>rosids</taxon>
        <taxon>fabids</taxon>
        <taxon>Rosales</taxon>
        <taxon>Moraceae</taxon>
        <taxon>Ficeae</taxon>
        <taxon>Ficus</taxon>
    </lineage>
</organism>
<reference evidence="3" key="1">
    <citation type="submission" date="2023-07" db="EMBL/GenBank/DDBJ databases">
        <title>draft genome sequence of fig (Ficus carica).</title>
        <authorList>
            <person name="Takahashi T."/>
            <person name="Nishimura K."/>
        </authorList>
    </citation>
    <scope>NUCLEOTIDE SEQUENCE</scope>
</reference>
<gene>
    <name evidence="2" type="ORF">TIFTF001_048113</name>
    <name evidence="3" type="ORF">TIFTF001_048117</name>
</gene>
<protein>
    <submittedName>
        <fullName evidence="3">Uncharacterized protein</fullName>
    </submittedName>
</protein>
<feature type="region of interest" description="Disordered" evidence="1">
    <location>
        <begin position="212"/>
        <end position="231"/>
    </location>
</feature>
<keyword evidence="4" id="KW-1185">Reference proteome</keyword>
<dbReference type="EMBL" id="BTGU01005883">
    <property type="protein sequence ID" value="GMN31682.1"/>
    <property type="molecule type" value="Genomic_DNA"/>
</dbReference>
<evidence type="ECO:0000313" key="4">
    <source>
        <dbReference type="Proteomes" id="UP001187192"/>
    </source>
</evidence>
<comment type="caution">
    <text evidence="3">The sequence shown here is derived from an EMBL/GenBank/DDBJ whole genome shotgun (WGS) entry which is preliminary data.</text>
</comment>
<evidence type="ECO:0000313" key="2">
    <source>
        <dbReference type="EMBL" id="GMN31682.1"/>
    </source>
</evidence>
<evidence type="ECO:0000256" key="1">
    <source>
        <dbReference type="SAM" id="MobiDB-lite"/>
    </source>
</evidence>
<feature type="compositionally biased region" description="Low complexity" evidence="1">
    <location>
        <begin position="77"/>
        <end position="90"/>
    </location>
</feature>
<proteinExistence type="predicted"/>
<feature type="region of interest" description="Disordered" evidence="1">
    <location>
        <begin position="71"/>
        <end position="90"/>
    </location>
</feature>